<dbReference type="NCBIfam" id="TIGR01587">
    <property type="entry name" value="cas3_core"/>
    <property type="match status" value="1"/>
</dbReference>
<reference evidence="7 8" key="1">
    <citation type="submission" date="2017-04" db="EMBL/GenBank/DDBJ databases">
        <title>Draft Aigarchaeota genome from a New Zealand hot spring.</title>
        <authorList>
            <person name="Reysenbach A.-L."/>
            <person name="Donaho J.A."/>
            <person name="Gerhart J."/>
            <person name="Kelley J.F."/>
            <person name="Kouba K."/>
            <person name="Podar M."/>
            <person name="Stott M."/>
        </authorList>
    </citation>
    <scope>NUCLEOTIDE SEQUENCE [LARGE SCALE GENOMIC DNA]</scope>
    <source>
        <strain evidence="7">NZ13_MG1</strain>
    </source>
</reference>
<dbReference type="GO" id="GO:0005524">
    <property type="term" value="F:ATP binding"/>
    <property type="evidence" value="ECO:0007669"/>
    <property type="project" value="UniProtKB-KW"/>
</dbReference>
<proteinExistence type="predicted"/>
<dbReference type="GO" id="GO:0051607">
    <property type="term" value="P:defense response to virus"/>
    <property type="evidence" value="ECO:0007669"/>
    <property type="project" value="UniProtKB-KW"/>
</dbReference>
<evidence type="ECO:0000256" key="4">
    <source>
        <dbReference type="ARBA" id="ARBA00022840"/>
    </source>
</evidence>
<dbReference type="Pfam" id="PF00270">
    <property type="entry name" value="DEAD"/>
    <property type="match status" value="1"/>
</dbReference>
<keyword evidence="1" id="KW-0547">Nucleotide-binding</keyword>
<dbReference type="InterPro" id="IPR050079">
    <property type="entry name" value="DEAD_box_RNA_helicase"/>
</dbReference>
<keyword evidence="5" id="KW-0051">Antiviral defense</keyword>
<dbReference type="Pfam" id="PF22590">
    <property type="entry name" value="Cas3-like_C_2"/>
    <property type="match status" value="1"/>
</dbReference>
<feature type="domain" description="Helicase ATP-binding" evidence="6">
    <location>
        <begin position="30"/>
        <end position="221"/>
    </location>
</feature>
<sequence length="562" mass="64923">MLRDYYREVLSIYGYGKGRPFISEVIDVLDEKWDSKYLFIVEAPTGYGKSTITATLALKTYKEDGKLIIALPLRTLLEDQFNKLRKIVDDERVIGKRYMHEHDSPYLIKPITVTTVDTLAMTMFGIAPEDLSKVARRWDDWTGTITGSMGHYLFSWSSVALSDIILDEAHLLTDTTKSLTYLATLIEYMIKNDQKTVLMSATLSKTLKGAISKNLLKYKNKIEWIEFGEKDGEFISERMEKRYEIKLESLNQANKFAKILSWIEEGKENNLNRALVIFNTVADAIEFYKQVEDDNKLLLHSRFSTKEKEEKHKILNSLRNQERYIIVGTQTIEAGIDISSDLLITEVAPASSLIQRFGRFLRYYGEKDGTAYIWYEEPMVKKQNEDKYKVYDASLCASTLEYIEHNVGRINMHIPHGEVGYKKLIDTVYESCDITVDRNKVDDMLLTFVNLGDISHAVELMFKEEGSFIRESISIPVQVDAQQEEPIPIDHSLFNRLLRQNKVAGFICHDGKKVEEIASDIKEKLNDTHFLLKFMFRRNVKAFIIEGMYDRELGLLSDGIWQ</sequence>
<evidence type="ECO:0000313" key="8">
    <source>
        <dbReference type="Proteomes" id="UP000244066"/>
    </source>
</evidence>
<evidence type="ECO:0000313" key="7">
    <source>
        <dbReference type="EMBL" id="PUA32649.1"/>
    </source>
</evidence>
<dbReference type="SUPFAM" id="SSF52540">
    <property type="entry name" value="P-loop containing nucleoside triphosphate hydrolases"/>
    <property type="match status" value="1"/>
</dbReference>
<organism evidence="7 8">
    <name type="scientific">Candidatus Terraquivivens tikiterensis</name>
    <dbReference type="NCBI Taxonomy" id="1980982"/>
    <lineage>
        <taxon>Archaea</taxon>
        <taxon>Nitrososphaerota</taxon>
        <taxon>Candidatus Wolframiiraptoraceae</taxon>
        <taxon>Candidatus Terraquivivens</taxon>
    </lineage>
</organism>
<keyword evidence="3" id="KW-0347">Helicase</keyword>
<name>A0A2R7Y5I9_9ARCH</name>
<dbReference type="GO" id="GO:0003724">
    <property type="term" value="F:RNA helicase activity"/>
    <property type="evidence" value="ECO:0007669"/>
    <property type="project" value="TreeGrafter"/>
</dbReference>
<dbReference type="GO" id="GO:0016787">
    <property type="term" value="F:hydrolase activity"/>
    <property type="evidence" value="ECO:0007669"/>
    <property type="project" value="UniProtKB-KW"/>
</dbReference>
<dbReference type="GO" id="GO:0003676">
    <property type="term" value="F:nucleic acid binding"/>
    <property type="evidence" value="ECO:0007669"/>
    <property type="project" value="InterPro"/>
</dbReference>
<dbReference type="AlphaFoldDB" id="A0A2R7Y5I9"/>
<keyword evidence="4" id="KW-0067">ATP-binding</keyword>
<comment type="caution">
    <text evidence="7">The sequence shown here is derived from an EMBL/GenBank/DDBJ whole genome shotgun (WGS) entry which is preliminary data.</text>
</comment>
<protein>
    <submittedName>
        <fullName evidence="7">CRISPR-associated helicase Cas3</fullName>
    </submittedName>
</protein>
<dbReference type="InterPro" id="IPR054712">
    <property type="entry name" value="Cas3-like_dom"/>
</dbReference>
<dbReference type="PANTHER" id="PTHR47959:SF16">
    <property type="entry name" value="CRISPR-ASSOCIATED NUCLEASE_HELICASE CAS3-RELATED"/>
    <property type="match status" value="1"/>
</dbReference>
<keyword evidence="2" id="KW-0378">Hydrolase</keyword>
<evidence type="ECO:0000256" key="3">
    <source>
        <dbReference type="ARBA" id="ARBA00022806"/>
    </source>
</evidence>
<dbReference type="PROSITE" id="PS51192">
    <property type="entry name" value="HELICASE_ATP_BIND_1"/>
    <property type="match status" value="1"/>
</dbReference>
<evidence type="ECO:0000259" key="6">
    <source>
        <dbReference type="PROSITE" id="PS51192"/>
    </source>
</evidence>
<dbReference type="InterPro" id="IPR011545">
    <property type="entry name" value="DEAD/DEAH_box_helicase_dom"/>
</dbReference>
<dbReference type="GO" id="GO:0005829">
    <property type="term" value="C:cytosol"/>
    <property type="evidence" value="ECO:0007669"/>
    <property type="project" value="TreeGrafter"/>
</dbReference>
<accession>A0A2R7Y5I9</accession>
<dbReference type="InterPro" id="IPR027417">
    <property type="entry name" value="P-loop_NTPase"/>
</dbReference>
<gene>
    <name evidence="7" type="ORF">B9J98_04135</name>
</gene>
<evidence type="ECO:0000256" key="2">
    <source>
        <dbReference type="ARBA" id="ARBA00022801"/>
    </source>
</evidence>
<evidence type="ECO:0000256" key="5">
    <source>
        <dbReference type="ARBA" id="ARBA00023118"/>
    </source>
</evidence>
<dbReference type="EMBL" id="NDWU01000008">
    <property type="protein sequence ID" value="PUA32649.1"/>
    <property type="molecule type" value="Genomic_DNA"/>
</dbReference>
<dbReference type="Gene3D" id="3.40.50.300">
    <property type="entry name" value="P-loop containing nucleotide triphosphate hydrolases"/>
    <property type="match status" value="2"/>
</dbReference>
<evidence type="ECO:0000256" key="1">
    <source>
        <dbReference type="ARBA" id="ARBA00022741"/>
    </source>
</evidence>
<dbReference type="InterPro" id="IPR014001">
    <property type="entry name" value="Helicase_ATP-bd"/>
</dbReference>
<dbReference type="SMART" id="SM00487">
    <property type="entry name" value="DEXDc"/>
    <property type="match status" value="1"/>
</dbReference>
<dbReference type="Proteomes" id="UP000244066">
    <property type="component" value="Unassembled WGS sequence"/>
</dbReference>
<dbReference type="InterPro" id="IPR001650">
    <property type="entry name" value="Helicase_C-like"/>
</dbReference>
<dbReference type="GO" id="GO:0140097">
    <property type="term" value="F:catalytic activity, acting on DNA"/>
    <property type="evidence" value="ECO:0007669"/>
    <property type="project" value="UniProtKB-ARBA"/>
</dbReference>
<dbReference type="SMART" id="SM00490">
    <property type="entry name" value="HELICc"/>
    <property type="match status" value="1"/>
</dbReference>
<dbReference type="PANTHER" id="PTHR47959">
    <property type="entry name" value="ATP-DEPENDENT RNA HELICASE RHLE-RELATED"/>
    <property type="match status" value="1"/>
</dbReference>
<dbReference type="InterPro" id="IPR006474">
    <property type="entry name" value="Helicase_Cas3_CRISPR-ass_core"/>
</dbReference>